<evidence type="ECO:0000313" key="6">
    <source>
        <dbReference type="EMBL" id="KAE8146048.1"/>
    </source>
</evidence>
<dbReference type="Pfam" id="PF01185">
    <property type="entry name" value="Hydrophobin"/>
    <property type="match status" value="1"/>
</dbReference>
<comment type="subcellular location">
    <subcellularLocation>
        <location evidence="5">Secreted</location>
        <location evidence="5">Cell wall</location>
    </subcellularLocation>
</comment>
<dbReference type="EMBL" id="ML742290">
    <property type="protein sequence ID" value="KAE8146048.1"/>
    <property type="molecule type" value="Genomic_DNA"/>
</dbReference>
<feature type="signal peptide" evidence="5">
    <location>
        <begin position="1"/>
        <end position="18"/>
    </location>
</feature>
<evidence type="ECO:0000256" key="4">
    <source>
        <dbReference type="ARBA" id="ARBA00023157"/>
    </source>
</evidence>
<dbReference type="AlphaFoldDB" id="A0A5N6TI48"/>
<gene>
    <name evidence="6" type="ORF">BDV25DRAFT_56751</name>
</gene>
<protein>
    <recommendedName>
        <fullName evidence="5">Hydrophobin</fullName>
    </recommendedName>
</protein>
<proteinExistence type="inferred from homology"/>
<accession>A0A5N6TI48</accession>
<name>A0A5N6TI48_ASPAV</name>
<evidence type="ECO:0000313" key="7">
    <source>
        <dbReference type="Proteomes" id="UP000325780"/>
    </source>
</evidence>
<keyword evidence="3 5" id="KW-0732">Signal</keyword>
<dbReference type="InterPro" id="IPR019778">
    <property type="entry name" value="Class_I_Hydrophobin_CS"/>
</dbReference>
<dbReference type="InterPro" id="IPR001338">
    <property type="entry name" value="Class_I_Hydrophobin"/>
</dbReference>
<dbReference type="OrthoDB" id="4225815at2759"/>
<sequence>MKFNTAWTLVSLIGAVAALPTAEDNQLERQAGDIIFPAPDGVTYKQAVDKCGDQTQLSCCNKATVAGDTTSVEQGLGAGLLSDLLGAGSGSQGASLWSECSKLDVDVTIVILSGQDLLNQQCKQNVACCQKSGATSVGLSNSIEGALF</sequence>
<reference evidence="6 7" key="1">
    <citation type="submission" date="2019-04" db="EMBL/GenBank/DDBJ databases">
        <title>Friends and foes A comparative genomics study of 23 Aspergillus species from section Flavi.</title>
        <authorList>
            <consortium name="DOE Joint Genome Institute"/>
            <person name="Kjaerbolling I."/>
            <person name="Vesth T."/>
            <person name="Frisvad J.C."/>
            <person name="Nybo J.L."/>
            <person name="Theobald S."/>
            <person name="Kildgaard S."/>
            <person name="Isbrandt T."/>
            <person name="Kuo A."/>
            <person name="Sato A."/>
            <person name="Lyhne E.K."/>
            <person name="Kogle M.E."/>
            <person name="Wiebenga A."/>
            <person name="Kun R.S."/>
            <person name="Lubbers R.J."/>
            <person name="Makela M.R."/>
            <person name="Barry K."/>
            <person name="Chovatia M."/>
            <person name="Clum A."/>
            <person name="Daum C."/>
            <person name="Haridas S."/>
            <person name="He G."/>
            <person name="LaButti K."/>
            <person name="Lipzen A."/>
            <person name="Mondo S."/>
            <person name="Riley R."/>
            <person name="Salamov A."/>
            <person name="Simmons B.A."/>
            <person name="Magnuson J.K."/>
            <person name="Henrissat B."/>
            <person name="Mortensen U.H."/>
            <person name="Larsen T.O."/>
            <person name="Devries R.P."/>
            <person name="Grigoriev I.V."/>
            <person name="Machida M."/>
            <person name="Baker S.E."/>
            <person name="Andersen M.R."/>
        </authorList>
    </citation>
    <scope>NUCLEOTIDE SEQUENCE [LARGE SCALE GENOMIC DNA]</scope>
    <source>
        <strain evidence="6 7">IBT 18842</strain>
    </source>
</reference>
<comment type="similarity">
    <text evidence="1 5">Belongs to the fungal hydrophobin family.</text>
</comment>
<evidence type="ECO:0000256" key="2">
    <source>
        <dbReference type="ARBA" id="ARBA00022525"/>
    </source>
</evidence>
<keyword evidence="7" id="KW-1185">Reference proteome</keyword>
<keyword evidence="2 5" id="KW-0964">Secreted</keyword>
<evidence type="ECO:0000256" key="5">
    <source>
        <dbReference type="RuleBase" id="RU365009"/>
    </source>
</evidence>
<dbReference type="Proteomes" id="UP000325780">
    <property type="component" value="Unassembled WGS sequence"/>
</dbReference>
<dbReference type="SMART" id="SM00075">
    <property type="entry name" value="HYDRO"/>
    <property type="match status" value="1"/>
</dbReference>
<keyword evidence="4 5" id="KW-1015">Disulfide bond</keyword>
<feature type="chain" id="PRO_5025092025" description="Hydrophobin" evidence="5">
    <location>
        <begin position="19"/>
        <end position="148"/>
    </location>
</feature>
<keyword evidence="5" id="KW-0134">Cell wall</keyword>
<dbReference type="GO" id="GO:0005199">
    <property type="term" value="F:structural constituent of cell wall"/>
    <property type="evidence" value="ECO:0007669"/>
    <property type="project" value="InterPro"/>
</dbReference>
<dbReference type="GO" id="GO:0009277">
    <property type="term" value="C:fungal-type cell wall"/>
    <property type="evidence" value="ECO:0007669"/>
    <property type="project" value="InterPro"/>
</dbReference>
<dbReference type="PROSITE" id="PS00956">
    <property type="entry name" value="HYDROPHOBIN"/>
    <property type="match status" value="1"/>
</dbReference>
<evidence type="ECO:0000256" key="3">
    <source>
        <dbReference type="ARBA" id="ARBA00022729"/>
    </source>
</evidence>
<organism evidence="6 7">
    <name type="scientific">Aspergillus avenaceus</name>
    <dbReference type="NCBI Taxonomy" id="36643"/>
    <lineage>
        <taxon>Eukaryota</taxon>
        <taxon>Fungi</taxon>
        <taxon>Dikarya</taxon>
        <taxon>Ascomycota</taxon>
        <taxon>Pezizomycotina</taxon>
        <taxon>Eurotiomycetes</taxon>
        <taxon>Eurotiomycetidae</taxon>
        <taxon>Eurotiales</taxon>
        <taxon>Aspergillaceae</taxon>
        <taxon>Aspergillus</taxon>
        <taxon>Aspergillus subgen. Circumdati</taxon>
    </lineage>
</organism>
<evidence type="ECO:0000256" key="1">
    <source>
        <dbReference type="ARBA" id="ARBA00010446"/>
    </source>
</evidence>